<keyword evidence="5 6" id="KW-0326">Glycosidase</keyword>
<name>A0A9X4SPV3_9PAST</name>
<evidence type="ECO:0000313" key="9">
    <source>
        <dbReference type="Proteomes" id="UP001155500"/>
    </source>
</evidence>
<reference evidence="8" key="1">
    <citation type="submission" date="2016-03" db="EMBL/GenBank/DDBJ databases">
        <title>Co-evolution between Pasteurellaceae and their hosts.</title>
        <authorList>
            <person name="Hansen M.J."/>
            <person name="Bojesen A.M."/>
            <person name="Planet P."/>
        </authorList>
    </citation>
    <scope>NUCLEOTIDE SEQUENCE</scope>
    <source>
        <strain evidence="8">146/S8/89</strain>
    </source>
</reference>
<comment type="similarity">
    <text evidence="6">Belongs to the glycosyl hydrolase 24 family.</text>
</comment>
<dbReference type="InterPro" id="IPR051018">
    <property type="entry name" value="Bacteriophage_GH24"/>
</dbReference>
<accession>A0A9X4SPV3</accession>
<dbReference type="InterPro" id="IPR034690">
    <property type="entry name" value="Endolysin_T4_type"/>
</dbReference>
<evidence type="ECO:0000256" key="1">
    <source>
        <dbReference type="ARBA" id="ARBA00000632"/>
    </source>
</evidence>
<dbReference type="GO" id="GO:0031640">
    <property type="term" value="P:killing of cells of another organism"/>
    <property type="evidence" value="ECO:0007669"/>
    <property type="project" value="UniProtKB-KW"/>
</dbReference>
<dbReference type="GO" id="GO:0016998">
    <property type="term" value="P:cell wall macromolecule catabolic process"/>
    <property type="evidence" value="ECO:0007669"/>
    <property type="project" value="InterPro"/>
</dbReference>
<dbReference type="InterPro" id="IPR002196">
    <property type="entry name" value="Glyco_hydro_24"/>
</dbReference>
<keyword evidence="9" id="KW-1185">Reference proteome</keyword>
<dbReference type="InterPro" id="IPR023347">
    <property type="entry name" value="Lysozyme_dom_sf"/>
</dbReference>
<dbReference type="CDD" id="cd16901">
    <property type="entry name" value="lyz_P1"/>
    <property type="match status" value="1"/>
</dbReference>
<dbReference type="RefSeq" id="WP_279572008.1">
    <property type="nucleotide sequence ID" value="NZ_LWID01000001.1"/>
</dbReference>
<keyword evidence="7" id="KW-1133">Transmembrane helix</keyword>
<dbReference type="GO" id="GO:0009253">
    <property type="term" value="P:peptidoglycan catabolic process"/>
    <property type="evidence" value="ECO:0007669"/>
    <property type="project" value="InterPro"/>
</dbReference>
<keyword evidence="2 6" id="KW-0929">Antimicrobial</keyword>
<evidence type="ECO:0000256" key="5">
    <source>
        <dbReference type="ARBA" id="ARBA00023295"/>
    </source>
</evidence>
<evidence type="ECO:0000256" key="7">
    <source>
        <dbReference type="SAM" id="Phobius"/>
    </source>
</evidence>
<dbReference type="EC" id="3.2.1.17" evidence="6"/>
<dbReference type="Gene3D" id="1.10.530.40">
    <property type="match status" value="1"/>
</dbReference>
<keyword evidence="4 6" id="KW-0378">Hydrolase</keyword>
<keyword evidence="7" id="KW-0472">Membrane</keyword>
<dbReference type="PANTHER" id="PTHR38107">
    <property type="match status" value="1"/>
</dbReference>
<proteinExistence type="inferred from homology"/>
<organism evidence="8 9">
    <name type="scientific">Volucribacter amazonae</name>
    <dbReference type="NCBI Taxonomy" id="256731"/>
    <lineage>
        <taxon>Bacteria</taxon>
        <taxon>Pseudomonadati</taxon>
        <taxon>Pseudomonadota</taxon>
        <taxon>Gammaproteobacteria</taxon>
        <taxon>Pasteurellales</taxon>
        <taxon>Pasteurellaceae</taxon>
        <taxon>Volucribacter</taxon>
    </lineage>
</organism>
<dbReference type="SUPFAM" id="SSF53955">
    <property type="entry name" value="Lysozyme-like"/>
    <property type="match status" value="1"/>
</dbReference>
<evidence type="ECO:0000256" key="3">
    <source>
        <dbReference type="ARBA" id="ARBA00022638"/>
    </source>
</evidence>
<dbReference type="Proteomes" id="UP001155500">
    <property type="component" value="Unassembled WGS sequence"/>
</dbReference>
<protein>
    <recommendedName>
        <fullName evidence="6">Lysozyme</fullName>
        <ecNumber evidence="6">3.2.1.17</ecNumber>
    </recommendedName>
</protein>
<comment type="caution">
    <text evidence="8">The sequence shown here is derived from an EMBL/GenBank/DDBJ whole genome shotgun (WGS) entry which is preliminary data.</text>
</comment>
<keyword evidence="7" id="KW-0812">Transmembrane</keyword>
<dbReference type="GO" id="GO:0003796">
    <property type="term" value="F:lysozyme activity"/>
    <property type="evidence" value="ECO:0007669"/>
    <property type="project" value="UniProtKB-EC"/>
</dbReference>
<dbReference type="AlphaFoldDB" id="A0A9X4SPV3"/>
<feature type="transmembrane region" description="Helical" evidence="7">
    <location>
        <begin position="7"/>
        <end position="27"/>
    </location>
</feature>
<dbReference type="Pfam" id="PF00959">
    <property type="entry name" value="Phage_lysozyme"/>
    <property type="match status" value="1"/>
</dbReference>
<dbReference type="HAMAP" id="MF_04110">
    <property type="entry name" value="ENDOLYSIN_T4"/>
    <property type="match status" value="1"/>
</dbReference>
<sequence length="176" mass="19307">MKINQKKISAVICSVGAVIGLVSMYYADELRITERGLAIIGNAEGCRQTPYYCPAGILTVGIGTAETSGEKIEQGKVYSLDDIAQAWVKQLKVAEKCVNRFGNGRNMPLGAFEAMVSLTFNTGCGKMQSSTLFRMANQGYTPAMCNQFERWVYSGGKKLNGLVKRRQQEKELCLAD</sequence>
<evidence type="ECO:0000256" key="6">
    <source>
        <dbReference type="RuleBase" id="RU003788"/>
    </source>
</evidence>
<gene>
    <name evidence="8" type="ORF">A6A20_02590</name>
</gene>
<evidence type="ECO:0000256" key="2">
    <source>
        <dbReference type="ARBA" id="ARBA00022529"/>
    </source>
</evidence>
<dbReference type="PANTHER" id="PTHR38107:SF4">
    <property type="entry name" value="LYSOZYME"/>
    <property type="match status" value="1"/>
</dbReference>
<dbReference type="EMBL" id="LWID01000001">
    <property type="protein sequence ID" value="MDG6894536.1"/>
    <property type="molecule type" value="Genomic_DNA"/>
</dbReference>
<dbReference type="InterPro" id="IPR023346">
    <property type="entry name" value="Lysozyme-like_dom_sf"/>
</dbReference>
<keyword evidence="3 6" id="KW-0081">Bacteriolytic enzyme</keyword>
<comment type="catalytic activity">
    <reaction evidence="1 6">
        <text>Hydrolysis of (1-&gt;4)-beta-linkages between N-acetylmuramic acid and N-acetyl-D-glucosamine residues in a peptidoglycan and between N-acetyl-D-glucosamine residues in chitodextrins.</text>
        <dbReference type="EC" id="3.2.1.17"/>
    </reaction>
</comment>
<dbReference type="GO" id="GO:0042742">
    <property type="term" value="P:defense response to bacterium"/>
    <property type="evidence" value="ECO:0007669"/>
    <property type="project" value="UniProtKB-KW"/>
</dbReference>
<evidence type="ECO:0000256" key="4">
    <source>
        <dbReference type="ARBA" id="ARBA00022801"/>
    </source>
</evidence>
<evidence type="ECO:0000313" key="8">
    <source>
        <dbReference type="EMBL" id="MDG6894536.1"/>
    </source>
</evidence>